<dbReference type="EMBL" id="JBGBPQ010000020">
    <property type="protein sequence ID" value="KAL1504255.1"/>
    <property type="molecule type" value="Genomic_DNA"/>
</dbReference>
<accession>A0AB34IQE2</accession>
<name>A0AB34IQE2_PRYPA</name>
<dbReference type="Proteomes" id="UP001515480">
    <property type="component" value="Unassembled WGS sequence"/>
</dbReference>
<feature type="transmembrane region" description="Helical" evidence="2">
    <location>
        <begin position="50"/>
        <end position="71"/>
    </location>
</feature>
<keyword evidence="2" id="KW-1133">Transmembrane helix</keyword>
<feature type="compositionally biased region" description="Basic residues" evidence="1">
    <location>
        <begin position="110"/>
        <end position="132"/>
    </location>
</feature>
<protein>
    <submittedName>
        <fullName evidence="3">Uncharacterized protein</fullName>
    </submittedName>
</protein>
<evidence type="ECO:0000313" key="4">
    <source>
        <dbReference type="Proteomes" id="UP001515480"/>
    </source>
</evidence>
<dbReference type="AlphaFoldDB" id="A0AB34IQE2"/>
<gene>
    <name evidence="3" type="ORF">AB1Y20_010664</name>
</gene>
<keyword evidence="2" id="KW-0812">Transmembrane</keyword>
<evidence type="ECO:0000313" key="3">
    <source>
        <dbReference type="EMBL" id="KAL1504255.1"/>
    </source>
</evidence>
<keyword evidence="2" id="KW-0472">Membrane</keyword>
<proteinExistence type="predicted"/>
<evidence type="ECO:0000256" key="2">
    <source>
        <dbReference type="SAM" id="Phobius"/>
    </source>
</evidence>
<reference evidence="3 4" key="1">
    <citation type="journal article" date="2024" name="Science">
        <title>Giant polyketide synthase enzymes in the biosynthesis of giant marine polyether toxins.</title>
        <authorList>
            <person name="Fallon T.R."/>
            <person name="Shende V.V."/>
            <person name="Wierzbicki I.H."/>
            <person name="Pendleton A.L."/>
            <person name="Watervoot N.F."/>
            <person name="Auber R.P."/>
            <person name="Gonzalez D.J."/>
            <person name="Wisecaver J.H."/>
            <person name="Moore B.S."/>
        </authorList>
    </citation>
    <scope>NUCLEOTIDE SEQUENCE [LARGE SCALE GENOMIC DNA]</scope>
    <source>
        <strain evidence="3 4">12B1</strain>
    </source>
</reference>
<feature type="region of interest" description="Disordered" evidence="1">
    <location>
        <begin position="96"/>
        <end position="167"/>
    </location>
</feature>
<organism evidence="3 4">
    <name type="scientific">Prymnesium parvum</name>
    <name type="common">Toxic golden alga</name>
    <dbReference type="NCBI Taxonomy" id="97485"/>
    <lineage>
        <taxon>Eukaryota</taxon>
        <taxon>Haptista</taxon>
        <taxon>Haptophyta</taxon>
        <taxon>Prymnesiophyceae</taxon>
        <taxon>Prymnesiales</taxon>
        <taxon>Prymnesiaceae</taxon>
        <taxon>Prymnesium</taxon>
    </lineage>
</organism>
<sequence length="167" mass="17611">MAPVEAESAPTYTALVSVARRRIQQKLHEGSVVAVNGIHSSQPPNKATQASASVLLFFVGLVALGFIWLLFQSVRGSSAKSMDAVVSAVDDEALAEVDGDEAVRSGPPSKPKKSKGKSSKWARGSGKARGKHQSLPTEDLDESADEMSPRGKGPNKFGSRKTLPDSP</sequence>
<evidence type="ECO:0000256" key="1">
    <source>
        <dbReference type="SAM" id="MobiDB-lite"/>
    </source>
</evidence>
<comment type="caution">
    <text evidence="3">The sequence shown here is derived from an EMBL/GenBank/DDBJ whole genome shotgun (WGS) entry which is preliminary data.</text>
</comment>
<keyword evidence="4" id="KW-1185">Reference proteome</keyword>